<gene>
    <name evidence="14" type="ORF">GOMPHAMPRED_006893</name>
</gene>
<dbReference type="Proteomes" id="UP000664169">
    <property type="component" value="Unassembled WGS sequence"/>
</dbReference>
<dbReference type="EC" id="3.5.1.98" evidence="3"/>
<dbReference type="InterPro" id="IPR023801">
    <property type="entry name" value="His_deacetylse_dom"/>
</dbReference>
<evidence type="ECO:0000259" key="13">
    <source>
        <dbReference type="Pfam" id="PF09757"/>
    </source>
</evidence>
<evidence type="ECO:0000256" key="5">
    <source>
        <dbReference type="ARBA" id="ARBA00022801"/>
    </source>
</evidence>
<evidence type="ECO:0000256" key="6">
    <source>
        <dbReference type="ARBA" id="ARBA00022853"/>
    </source>
</evidence>
<keyword evidence="5" id="KW-0378">Hydrolase</keyword>
<dbReference type="AlphaFoldDB" id="A0A8H3EMF6"/>
<evidence type="ECO:0000256" key="3">
    <source>
        <dbReference type="ARBA" id="ARBA00012111"/>
    </source>
</evidence>
<name>A0A8H3EMF6_9LECA</name>
<comment type="similarity">
    <text evidence="2">Belongs to the histone deacetylase family. HD type 2 subfamily.</text>
</comment>
<reference evidence="14" key="1">
    <citation type="submission" date="2021-03" db="EMBL/GenBank/DDBJ databases">
        <authorList>
            <person name="Tagirdzhanova G."/>
        </authorList>
    </citation>
    <scope>NUCLEOTIDE SEQUENCE</scope>
</reference>
<feature type="domain" description="Histone deacetylase" evidence="12">
    <location>
        <begin position="116"/>
        <end position="427"/>
    </location>
</feature>
<evidence type="ECO:0000256" key="4">
    <source>
        <dbReference type="ARBA" id="ARBA00022491"/>
    </source>
</evidence>
<evidence type="ECO:0000256" key="8">
    <source>
        <dbReference type="ARBA" id="ARBA00023163"/>
    </source>
</evidence>
<dbReference type="Pfam" id="PF00850">
    <property type="entry name" value="Hist_deacetyl"/>
    <property type="match status" value="1"/>
</dbReference>
<dbReference type="InterPro" id="IPR023696">
    <property type="entry name" value="Ureohydrolase_dom_sf"/>
</dbReference>
<dbReference type="InterPro" id="IPR019154">
    <property type="entry name" value="Arb2-like_domain"/>
</dbReference>
<evidence type="ECO:0000259" key="12">
    <source>
        <dbReference type="Pfam" id="PF00850"/>
    </source>
</evidence>
<feature type="domain" description="Arb2-like" evidence="13">
    <location>
        <begin position="479"/>
        <end position="743"/>
    </location>
</feature>
<comment type="catalytic activity">
    <reaction evidence="10">
        <text>N(6)-acetyl-L-lysyl-[histone] + H2O = L-lysyl-[histone] + acetate</text>
        <dbReference type="Rhea" id="RHEA:58196"/>
        <dbReference type="Rhea" id="RHEA-COMP:9845"/>
        <dbReference type="Rhea" id="RHEA-COMP:11338"/>
        <dbReference type="ChEBI" id="CHEBI:15377"/>
        <dbReference type="ChEBI" id="CHEBI:29969"/>
        <dbReference type="ChEBI" id="CHEBI:30089"/>
        <dbReference type="ChEBI" id="CHEBI:61930"/>
        <dbReference type="EC" id="3.5.1.98"/>
    </reaction>
</comment>
<evidence type="ECO:0000256" key="9">
    <source>
        <dbReference type="ARBA" id="ARBA00023242"/>
    </source>
</evidence>
<keyword evidence="8" id="KW-0804">Transcription</keyword>
<protein>
    <recommendedName>
        <fullName evidence="3">histone deacetylase</fullName>
        <ecNumber evidence="3">3.5.1.98</ecNumber>
    </recommendedName>
</protein>
<evidence type="ECO:0000256" key="10">
    <source>
        <dbReference type="ARBA" id="ARBA00048287"/>
    </source>
</evidence>
<feature type="region of interest" description="Disordered" evidence="11">
    <location>
        <begin position="740"/>
        <end position="797"/>
    </location>
</feature>
<dbReference type="GO" id="GO:0141221">
    <property type="term" value="F:histone deacetylase activity, hydrolytic mechanism"/>
    <property type="evidence" value="ECO:0007669"/>
    <property type="project" value="UniProtKB-EC"/>
</dbReference>
<keyword evidence="9" id="KW-0539">Nucleus</keyword>
<dbReference type="FunFam" id="3.40.800.20:FF:000005">
    <property type="entry name" value="histone deacetylase 6"/>
    <property type="match status" value="1"/>
</dbReference>
<dbReference type="GO" id="GO:0000118">
    <property type="term" value="C:histone deacetylase complex"/>
    <property type="evidence" value="ECO:0007669"/>
    <property type="project" value="TreeGrafter"/>
</dbReference>
<keyword evidence="4" id="KW-0678">Repressor</keyword>
<dbReference type="Pfam" id="PF09757">
    <property type="entry name" value="Arb2-like"/>
    <property type="match status" value="1"/>
</dbReference>
<dbReference type="PANTHER" id="PTHR10625:SF5">
    <property type="entry name" value="HISTONE DEACETYLASE"/>
    <property type="match status" value="1"/>
</dbReference>
<dbReference type="PANTHER" id="PTHR10625">
    <property type="entry name" value="HISTONE DEACETYLASE HDAC1-RELATED"/>
    <property type="match status" value="1"/>
</dbReference>
<evidence type="ECO:0000313" key="14">
    <source>
        <dbReference type="EMBL" id="CAF9909881.1"/>
    </source>
</evidence>
<keyword evidence="7" id="KW-0805">Transcription regulation</keyword>
<dbReference type="OrthoDB" id="424012at2759"/>
<evidence type="ECO:0000256" key="11">
    <source>
        <dbReference type="SAM" id="MobiDB-lite"/>
    </source>
</evidence>
<dbReference type="SUPFAM" id="SSF52768">
    <property type="entry name" value="Arginase/deacetylase"/>
    <property type="match status" value="1"/>
</dbReference>
<dbReference type="InterPro" id="IPR037138">
    <property type="entry name" value="His_deacetylse_dom_sf"/>
</dbReference>
<comment type="subcellular location">
    <subcellularLocation>
        <location evidence="1">Nucleus</location>
    </subcellularLocation>
</comment>
<keyword evidence="15" id="KW-1185">Reference proteome</keyword>
<sequence>MESANAMLDITNSLGLIDEQDSQKILRKAVVMETTPGSFLSLLPKFNQQVSKFTPTEYLEHLEFMDTSSNSEDEDTDLMDISKSPLTTYQDLQTGLCYDPRMRFHVEISQAVTDYHPEDPRRIVAIYKLLCENGLVQNPQYTPLSGLVGKPLKRIPARYATKDECCRVHTSEHFEDLHETAGASDEFLAKKGHAGDSVYFNQSTYSSALLAAGSAIDTILAVIKGEVRNAVAVIRPPGHHAEAGCSGGFCHFDNVAVAVRNAQHQFPEIKRVLIVDWDVHHGNGIQHAFEEDPNVLYISAHVFAGGNFYPNGPNGGIYIDGKGQGKGRNINIAWDSFGRTDGDYLQAFQQIIMPVAREFDPDLVVVASGFDAADGDYLGGCFVSPACYAQMTHMLMSLADGKVVACLEGGYNLDAIANSALAVTKTLMGQAPPRKQFAEATPSGLATIFKVITHHSQYWKCLVPRHKGHKFSAIVDSTRIHDIVRCFQADQFFRDYRMHSLPIHREKSKELRSKTFENQVLATRGFRTDNELLIIFHDVPEMEGAVNHVTGITSPAGSKVYDFSHPFVDWAVHKGFGVIDVNLPDFYSGISIEGDEEVQEHNKIVARIQLCVVADYIWQNYVSQFEGTNIVMLGLGNAFYAAQRIYATHSKGDMDKYKVRAVGAIHDDVPGTPPSESMEHFEHYYQKWTTIWVPDNHKIFVDSKNGKPRKRYGGVRASDARGLSALARQHEKDIKNKILEHFNRSPEPTSPVELQEKDVGSDESGGSILGKRLREIDDVGVAPAQPRGSNEEGDQTQ</sequence>
<evidence type="ECO:0000256" key="1">
    <source>
        <dbReference type="ARBA" id="ARBA00004123"/>
    </source>
</evidence>
<accession>A0A8H3EMF6</accession>
<comment type="caution">
    <text evidence="14">The sequence shown here is derived from an EMBL/GenBank/DDBJ whole genome shotgun (WGS) entry which is preliminary data.</text>
</comment>
<keyword evidence="6" id="KW-0156">Chromatin regulator</keyword>
<organism evidence="14 15">
    <name type="scientific">Gomphillus americanus</name>
    <dbReference type="NCBI Taxonomy" id="1940652"/>
    <lineage>
        <taxon>Eukaryota</taxon>
        <taxon>Fungi</taxon>
        <taxon>Dikarya</taxon>
        <taxon>Ascomycota</taxon>
        <taxon>Pezizomycotina</taxon>
        <taxon>Lecanoromycetes</taxon>
        <taxon>OSLEUM clade</taxon>
        <taxon>Ostropomycetidae</taxon>
        <taxon>Ostropales</taxon>
        <taxon>Graphidaceae</taxon>
        <taxon>Gomphilloideae</taxon>
        <taxon>Gomphillus</taxon>
    </lineage>
</organism>
<evidence type="ECO:0000256" key="2">
    <source>
        <dbReference type="ARBA" id="ARBA00007738"/>
    </source>
</evidence>
<dbReference type="InterPro" id="IPR000286">
    <property type="entry name" value="HDACs"/>
</dbReference>
<dbReference type="Gene3D" id="3.40.800.20">
    <property type="entry name" value="Histone deacetylase domain"/>
    <property type="match status" value="1"/>
</dbReference>
<evidence type="ECO:0000256" key="7">
    <source>
        <dbReference type="ARBA" id="ARBA00023015"/>
    </source>
</evidence>
<evidence type="ECO:0000313" key="15">
    <source>
        <dbReference type="Proteomes" id="UP000664169"/>
    </source>
</evidence>
<dbReference type="PRINTS" id="PR01270">
    <property type="entry name" value="HDASUPER"/>
</dbReference>
<dbReference type="EMBL" id="CAJPDQ010000005">
    <property type="protein sequence ID" value="CAF9909881.1"/>
    <property type="molecule type" value="Genomic_DNA"/>
</dbReference>
<dbReference type="GO" id="GO:0040029">
    <property type="term" value="P:epigenetic regulation of gene expression"/>
    <property type="evidence" value="ECO:0007669"/>
    <property type="project" value="TreeGrafter"/>
</dbReference>
<proteinExistence type="inferred from homology"/>